<sequence>MTQVSGAYLARFMRSTALLALPSETQAAWLAALELPGEPAYADELATEFDDGVGLLTQFVAAGWLRQDAADRLMAVDALLDDMSGPGRENLWTIEALAVAPEWEAVRVAARQALLVV</sequence>
<dbReference type="Proteomes" id="UP001156441">
    <property type="component" value="Unassembled WGS sequence"/>
</dbReference>
<name>A0ABT2JJA7_9PSEU</name>
<dbReference type="EMBL" id="JAFFZE010000030">
    <property type="protein sequence ID" value="MCT2587968.1"/>
    <property type="molecule type" value="Genomic_DNA"/>
</dbReference>
<organism evidence="1 2">
    <name type="scientific">Actinophytocola gossypii</name>
    <dbReference type="NCBI Taxonomy" id="2812003"/>
    <lineage>
        <taxon>Bacteria</taxon>
        <taxon>Bacillati</taxon>
        <taxon>Actinomycetota</taxon>
        <taxon>Actinomycetes</taxon>
        <taxon>Pseudonocardiales</taxon>
        <taxon>Pseudonocardiaceae</taxon>
    </lineage>
</organism>
<gene>
    <name evidence="1" type="ORF">JT362_33140</name>
</gene>
<evidence type="ECO:0000313" key="2">
    <source>
        <dbReference type="Proteomes" id="UP001156441"/>
    </source>
</evidence>
<evidence type="ECO:0000313" key="1">
    <source>
        <dbReference type="EMBL" id="MCT2587968.1"/>
    </source>
</evidence>
<accession>A0ABT2JJA7</accession>
<dbReference type="RefSeq" id="WP_260195895.1">
    <property type="nucleotide sequence ID" value="NZ_JAFFZE010000030.1"/>
</dbReference>
<protein>
    <submittedName>
        <fullName evidence="1">Uncharacterized protein</fullName>
    </submittedName>
</protein>
<proteinExistence type="predicted"/>
<keyword evidence="2" id="KW-1185">Reference proteome</keyword>
<reference evidence="1 2" key="1">
    <citation type="submission" date="2021-02" db="EMBL/GenBank/DDBJ databases">
        <title>Actinophytocola xerophila sp. nov., isolated from soil of cotton cropping field.</title>
        <authorList>
            <person name="Huang R."/>
            <person name="Chen X."/>
            <person name="Ge X."/>
            <person name="Liu W."/>
        </authorList>
    </citation>
    <scope>NUCLEOTIDE SEQUENCE [LARGE SCALE GENOMIC DNA]</scope>
    <source>
        <strain evidence="1 2">S1-96</strain>
    </source>
</reference>
<comment type="caution">
    <text evidence="1">The sequence shown here is derived from an EMBL/GenBank/DDBJ whole genome shotgun (WGS) entry which is preliminary data.</text>
</comment>